<dbReference type="Proteomes" id="UP000886998">
    <property type="component" value="Unassembled WGS sequence"/>
</dbReference>
<accession>A0A8X6K4E0</accession>
<dbReference type="AlphaFoldDB" id="A0A8X6K4E0"/>
<dbReference type="EMBL" id="BMAV01028094">
    <property type="protein sequence ID" value="GFS65010.1"/>
    <property type="molecule type" value="Genomic_DNA"/>
</dbReference>
<reference evidence="2" key="1">
    <citation type="submission" date="2020-08" db="EMBL/GenBank/DDBJ databases">
        <title>Multicomponent nature underlies the extraordinary mechanical properties of spider dragline silk.</title>
        <authorList>
            <person name="Kono N."/>
            <person name="Nakamura H."/>
            <person name="Mori M."/>
            <person name="Yoshida Y."/>
            <person name="Ohtoshi R."/>
            <person name="Malay A.D."/>
            <person name="Moran D.A.P."/>
            <person name="Tomita M."/>
            <person name="Numata K."/>
            <person name="Arakawa K."/>
        </authorList>
    </citation>
    <scope>NUCLEOTIDE SEQUENCE</scope>
</reference>
<dbReference type="OrthoDB" id="6346242at2759"/>
<feature type="region of interest" description="Disordered" evidence="1">
    <location>
        <begin position="20"/>
        <end position="82"/>
    </location>
</feature>
<gene>
    <name evidence="2" type="primary">NCL1_21324</name>
    <name evidence="2" type="ORF">TNIN_88841</name>
</gene>
<feature type="compositionally biased region" description="Polar residues" evidence="1">
    <location>
        <begin position="22"/>
        <end position="31"/>
    </location>
</feature>
<protein>
    <submittedName>
        <fullName evidence="2">Uncharacterized protein</fullName>
    </submittedName>
</protein>
<feature type="compositionally biased region" description="Basic and acidic residues" evidence="1">
    <location>
        <begin position="32"/>
        <end position="48"/>
    </location>
</feature>
<proteinExistence type="predicted"/>
<evidence type="ECO:0000313" key="2">
    <source>
        <dbReference type="EMBL" id="GFS65010.1"/>
    </source>
</evidence>
<name>A0A8X6K4E0_9ARAC</name>
<keyword evidence="3" id="KW-1185">Reference proteome</keyword>
<feature type="compositionally biased region" description="Polar residues" evidence="1">
    <location>
        <begin position="49"/>
        <end position="63"/>
    </location>
</feature>
<evidence type="ECO:0000313" key="3">
    <source>
        <dbReference type="Proteomes" id="UP000886998"/>
    </source>
</evidence>
<organism evidence="2 3">
    <name type="scientific">Trichonephila inaurata madagascariensis</name>
    <dbReference type="NCBI Taxonomy" id="2747483"/>
    <lineage>
        <taxon>Eukaryota</taxon>
        <taxon>Metazoa</taxon>
        <taxon>Ecdysozoa</taxon>
        <taxon>Arthropoda</taxon>
        <taxon>Chelicerata</taxon>
        <taxon>Arachnida</taxon>
        <taxon>Araneae</taxon>
        <taxon>Araneomorphae</taxon>
        <taxon>Entelegynae</taxon>
        <taxon>Araneoidea</taxon>
        <taxon>Nephilidae</taxon>
        <taxon>Trichonephila</taxon>
        <taxon>Trichonephila inaurata</taxon>
    </lineage>
</organism>
<evidence type="ECO:0000256" key="1">
    <source>
        <dbReference type="SAM" id="MobiDB-lite"/>
    </source>
</evidence>
<comment type="caution">
    <text evidence="2">The sequence shown here is derived from an EMBL/GenBank/DDBJ whole genome shotgun (WGS) entry which is preliminary data.</text>
</comment>
<sequence>MLISIIWSKKLNLRLKAPLKGSHTSSHTHATAQEHDLNSLENSYRKLDSTSYDSKSQTKSSCLDYSRESPEGGDPTESPPSQDFFIRIRGMIAAAKNRLNSFRYRPTLLVIPEDDYFYQDFKERDIEGSRSNRKSFTKF</sequence>